<comment type="cofactor">
    <cofactor evidence="1">
        <name>pyridoxal 5'-phosphate</name>
        <dbReference type="ChEBI" id="CHEBI:597326"/>
    </cofactor>
</comment>
<accession>B3S1X5</accession>
<dbReference type="Gene3D" id="3.40.50.1100">
    <property type="match status" value="2"/>
</dbReference>
<evidence type="ECO:0000256" key="11">
    <source>
        <dbReference type="ARBA" id="ARBA00042605"/>
    </source>
</evidence>
<feature type="domain" description="Tryptophan synthase beta chain-like PALP" evidence="13">
    <location>
        <begin position="7"/>
        <end position="301"/>
    </location>
</feature>
<dbReference type="GeneID" id="6755706"/>
<dbReference type="KEGG" id="tad:TRIADDRAFT_28057"/>
<dbReference type="HOGENOM" id="CLU_021152_3_0_1"/>
<dbReference type="EC" id="4.3.1.17" evidence="5"/>
<dbReference type="InterPro" id="IPR050147">
    <property type="entry name" value="Ser/Thr_Dehydratase"/>
</dbReference>
<dbReference type="EMBL" id="DS985247">
    <property type="protein sequence ID" value="EDV23267.1"/>
    <property type="molecule type" value="Genomic_DNA"/>
</dbReference>
<keyword evidence="7" id="KW-0963">Cytoplasm</keyword>
<dbReference type="PhylomeDB" id="B3S1X5"/>
<comment type="similarity">
    <text evidence="4">Belongs to the serine/threonine dehydratase family.</text>
</comment>
<protein>
    <recommendedName>
        <fullName evidence="5">L-serine ammonia-lyase</fullName>
        <ecNumber evidence="5">4.3.1.17</ecNumber>
    </recommendedName>
    <alternativeName>
        <fullName evidence="10">L-serine deaminase</fullName>
    </alternativeName>
    <alternativeName>
        <fullName evidence="11">L-threonine dehydratase</fullName>
    </alternativeName>
</protein>
<keyword evidence="15" id="KW-1185">Reference proteome</keyword>
<dbReference type="InParanoid" id="B3S1X5"/>
<evidence type="ECO:0000256" key="12">
    <source>
        <dbReference type="ARBA" id="ARBA00049406"/>
    </source>
</evidence>
<dbReference type="Proteomes" id="UP000009022">
    <property type="component" value="Unassembled WGS sequence"/>
</dbReference>
<name>B3S1X5_TRIAD</name>
<keyword evidence="8" id="KW-0663">Pyridoxal phosphate</keyword>
<sequence>MSQDKLHIQTPLIESYPLSKLLKCPVYLKMENLQPSASFKIRGIGNICQKAIKNGCTHIIGSSGGNAGLAMAYATHKLAVKCTIVVPCPTPQHLKDTIVELGANLVVKGQIWNDAEAAAKEIAKETGGWYLPPFDHPDVWEGNSSIMDEIQSQIPEKPGALVVAVGGAGLLLGILQGMHRFGWSDVPIITAETEGTRSFAETFKAGELVTLPTITGIAKCLGARAVASECVKWLKIHTFHPVLVEDREAVNACSRFADDHRTLVQPACGAGLAVAYSGKLEELRQNGHIKTDKPIVIIVCGGYSVTHELMQGWKKEFNL</sequence>
<dbReference type="GO" id="GO:0004794">
    <property type="term" value="F:threonine deaminase activity"/>
    <property type="evidence" value="ECO:0007669"/>
    <property type="project" value="UniProtKB-ARBA"/>
</dbReference>
<comment type="pathway">
    <text evidence="3">Carbohydrate biosynthesis; gluconeogenesis.</text>
</comment>
<gene>
    <name evidence="14" type="ORF">TRIADDRAFT_28057</name>
</gene>
<dbReference type="PANTHER" id="PTHR48078:SF2">
    <property type="entry name" value="CATABOLIC L-SERINE_THREONINE DEHYDRATASE"/>
    <property type="match status" value="1"/>
</dbReference>
<evidence type="ECO:0000313" key="15">
    <source>
        <dbReference type="Proteomes" id="UP000009022"/>
    </source>
</evidence>
<dbReference type="FunFam" id="3.40.50.1100:FF:000040">
    <property type="entry name" value="L-serine dehydratase, putative"/>
    <property type="match status" value="1"/>
</dbReference>
<dbReference type="InterPro" id="IPR001926">
    <property type="entry name" value="TrpB-like_PALP"/>
</dbReference>
<organism evidence="14 15">
    <name type="scientific">Trichoplax adhaerens</name>
    <name type="common">Trichoplax reptans</name>
    <dbReference type="NCBI Taxonomy" id="10228"/>
    <lineage>
        <taxon>Eukaryota</taxon>
        <taxon>Metazoa</taxon>
        <taxon>Placozoa</taxon>
        <taxon>Uniplacotomia</taxon>
        <taxon>Trichoplacea</taxon>
        <taxon>Trichoplacidae</taxon>
        <taxon>Trichoplax</taxon>
    </lineage>
</organism>
<dbReference type="InterPro" id="IPR036052">
    <property type="entry name" value="TrpB-like_PALP_sf"/>
</dbReference>
<dbReference type="CTD" id="6755706"/>
<dbReference type="FunCoup" id="B3S1X5">
    <property type="interactions" value="211"/>
</dbReference>
<evidence type="ECO:0000256" key="4">
    <source>
        <dbReference type="ARBA" id="ARBA00010869"/>
    </source>
</evidence>
<keyword evidence="6" id="KW-0312">Gluconeogenesis</keyword>
<dbReference type="OrthoDB" id="7773036at2759"/>
<dbReference type="RefSeq" id="XP_002114177.1">
    <property type="nucleotide sequence ID" value="XM_002114141.1"/>
</dbReference>
<evidence type="ECO:0000256" key="5">
    <source>
        <dbReference type="ARBA" id="ARBA00012093"/>
    </source>
</evidence>
<reference evidence="14 15" key="1">
    <citation type="journal article" date="2008" name="Nature">
        <title>The Trichoplax genome and the nature of placozoans.</title>
        <authorList>
            <person name="Srivastava M."/>
            <person name="Begovic E."/>
            <person name="Chapman J."/>
            <person name="Putnam N.H."/>
            <person name="Hellsten U."/>
            <person name="Kawashima T."/>
            <person name="Kuo A."/>
            <person name="Mitros T."/>
            <person name="Salamov A."/>
            <person name="Carpenter M.L."/>
            <person name="Signorovitch A.Y."/>
            <person name="Moreno M.A."/>
            <person name="Kamm K."/>
            <person name="Grimwood J."/>
            <person name="Schmutz J."/>
            <person name="Shapiro H."/>
            <person name="Grigoriev I.V."/>
            <person name="Buss L.W."/>
            <person name="Schierwater B."/>
            <person name="Dellaporta S.L."/>
            <person name="Rokhsar D.S."/>
        </authorList>
    </citation>
    <scope>NUCLEOTIDE SEQUENCE [LARGE SCALE GENOMIC DNA]</scope>
    <source>
        <strain evidence="14 15">Grell-BS-1999</strain>
    </source>
</reference>
<dbReference type="SUPFAM" id="SSF53686">
    <property type="entry name" value="Tryptophan synthase beta subunit-like PLP-dependent enzymes"/>
    <property type="match status" value="1"/>
</dbReference>
<dbReference type="GO" id="GO:0003941">
    <property type="term" value="F:L-serine ammonia-lyase activity"/>
    <property type="evidence" value="ECO:0000318"/>
    <property type="project" value="GO_Central"/>
</dbReference>
<dbReference type="InterPro" id="IPR000634">
    <property type="entry name" value="Ser/Thr_deHydtase_PyrdxlP-BS"/>
</dbReference>
<evidence type="ECO:0000256" key="10">
    <source>
        <dbReference type="ARBA" id="ARBA00041766"/>
    </source>
</evidence>
<evidence type="ECO:0000256" key="7">
    <source>
        <dbReference type="ARBA" id="ARBA00022490"/>
    </source>
</evidence>
<comment type="subcellular location">
    <subcellularLocation>
        <location evidence="2">Cytoplasm</location>
    </subcellularLocation>
</comment>
<dbReference type="PANTHER" id="PTHR48078">
    <property type="entry name" value="THREONINE DEHYDRATASE, MITOCHONDRIAL-RELATED"/>
    <property type="match status" value="1"/>
</dbReference>
<dbReference type="Pfam" id="PF00291">
    <property type="entry name" value="PALP"/>
    <property type="match status" value="1"/>
</dbReference>
<dbReference type="GO" id="GO:0005737">
    <property type="term" value="C:cytoplasm"/>
    <property type="evidence" value="ECO:0007669"/>
    <property type="project" value="UniProtKB-SubCell"/>
</dbReference>
<dbReference type="eggNOG" id="KOG1250">
    <property type="taxonomic scope" value="Eukaryota"/>
</dbReference>
<evidence type="ECO:0000256" key="1">
    <source>
        <dbReference type="ARBA" id="ARBA00001933"/>
    </source>
</evidence>
<evidence type="ECO:0000259" key="13">
    <source>
        <dbReference type="Pfam" id="PF00291"/>
    </source>
</evidence>
<dbReference type="STRING" id="10228.B3S1X5"/>
<evidence type="ECO:0000256" key="8">
    <source>
        <dbReference type="ARBA" id="ARBA00022898"/>
    </source>
</evidence>
<dbReference type="GO" id="GO:0030170">
    <property type="term" value="F:pyridoxal phosphate binding"/>
    <property type="evidence" value="ECO:0007669"/>
    <property type="project" value="InterPro"/>
</dbReference>
<dbReference type="GO" id="GO:0006565">
    <property type="term" value="P:L-serine catabolic process"/>
    <property type="evidence" value="ECO:0000318"/>
    <property type="project" value="GO_Central"/>
</dbReference>
<comment type="catalytic activity">
    <reaction evidence="12">
        <text>L-serine = pyruvate + NH4(+)</text>
        <dbReference type="Rhea" id="RHEA:19169"/>
        <dbReference type="ChEBI" id="CHEBI:15361"/>
        <dbReference type="ChEBI" id="CHEBI:28938"/>
        <dbReference type="ChEBI" id="CHEBI:33384"/>
        <dbReference type="EC" id="4.3.1.17"/>
    </reaction>
</comment>
<evidence type="ECO:0000256" key="9">
    <source>
        <dbReference type="ARBA" id="ARBA00023239"/>
    </source>
</evidence>
<evidence type="ECO:0000256" key="3">
    <source>
        <dbReference type="ARBA" id="ARBA00004742"/>
    </source>
</evidence>
<evidence type="ECO:0000256" key="6">
    <source>
        <dbReference type="ARBA" id="ARBA00022432"/>
    </source>
</evidence>
<dbReference type="OMA" id="RVHFYAS"/>
<evidence type="ECO:0000313" key="14">
    <source>
        <dbReference type="EMBL" id="EDV23267.1"/>
    </source>
</evidence>
<dbReference type="PROSITE" id="PS00165">
    <property type="entry name" value="DEHYDRATASE_SER_THR"/>
    <property type="match status" value="1"/>
</dbReference>
<evidence type="ECO:0000256" key="2">
    <source>
        <dbReference type="ARBA" id="ARBA00004496"/>
    </source>
</evidence>
<proteinExistence type="inferred from homology"/>
<keyword evidence="9" id="KW-0456">Lyase</keyword>
<dbReference type="FunFam" id="3.40.50.1100:FF:000091">
    <property type="entry name" value="Related to L-serine dehydratase"/>
    <property type="match status" value="1"/>
</dbReference>
<dbReference type="AlphaFoldDB" id="B3S1X5"/>
<dbReference type="GO" id="GO:0006094">
    <property type="term" value="P:gluconeogenesis"/>
    <property type="evidence" value="ECO:0007669"/>
    <property type="project" value="UniProtKB-KW"/>
</dbReference>